<reference evidence="6 7" key="1">
    <citation type="submission" date="2020-03" db="EMBL/GenBank/DDBJ databases">
        <title>Bradyrhizobium diversity isolated from nodules of Indigofera sp.</title>
        <authorList>
            <person name="Klepa M."/>
            <person name="Helene L."/>
            <person name="Hungria M."/>
        </authorList>
    </citation>
    <scope>NUCLEOTIDE SEQUENCE [LARGE SCALE GENOMIC DNA]</scope>
    <source>
        <strain evidence="6 7">WSM 1791</strain>
    </source>
</reference>
<comment type="similarity">
    <text evidence="1">Belongs to the LysR transcriptional regulatory family.</text>
</comment>
<dbReference type="Pfam" id="PF00126">
    <property type="entry name" value="HTH_1"/>
    <property type="match status" value="1"/>
</dbReference>
<evidence type="ECO:0000256" key="4">
    <source>
        <dbReference type="ARBA" id="ARBA00023163"/>
    </source>
</evidence>
<evidence type="ECO:0000256" key="1">
    <source>
        <dbReference type="ARBA" id="ARBA00009437"/>
    </source>
</evidence>
<evidence type="ECO:0000259" key="5">
    <source>
        <dbReference type="PROSITE" id="PS50931"/>
    </source>
</evidence>
<proteinExistence type="inferred from homology"/>
<evidence type="ECO:0000256" key="3">
    <source>
        <dbReference type="ARBA" id="ARBA00023125"/>
    </source>
</evidence>
<accession>A0A7Y4GU94</accession>
<organism evidence="6 7">
    <name type="scientific">Bradyrhizobium australiense</name>
    <dbReference type="NCBI Taxonomy" id="2721161"/>
    <lineage>
        <taxon>Bacteria</taxon>
        <taxon>Pseudomonadati</taxon>
        <taxon>Pseudomonadota</taxon>
        <taxon>Alphaproteobacteria</taxon>
        <taxon>Hyphomicrobiales</taxon>
        <taxon>Nitrobacteraceae</taxon>
        <taxon>Bradyrhizobium</taxon>
    </lineage>
</organism>
<comment type="caution">
    <text evidence="6">The sequence shown here is derived from an EMBL/GenBank/DDBJ whole genome shotgun (WGS) entry which is preliminary data.</text>
</comment>
<dbReference type="GO" id="GO:0006351">
    <property type="term" value="P:DNA-templated transcription"/>
    <property type="evidence" value="ECO:0007669"/>
    <property type="project" value="TreeGrafter"/>
</dbReference>
<keyword evidence="3" id="KW-0238">DNA-binding</keyword>
<feature type="domain" description="HTH lysR-type" evidence="5">
    <location>
        <begin position="6"/>
        <end position="63"/>
    </location>
</feature>
<dbReference type="GO" id="GO:0043565">
    <property type="term" value="F:sequence-specific DNA binding"/>
    <property type="evidence" value="ECO:0007669"/>
    <property type="project" value="TreeGrafter"/>
</dbReference>
<dbReference type="PANTHER" id="PTHR30537:SF74">
    <property type="entry name" value="HTH-TYPE TRANSCRIPTIONAL REGULATOR TRPI"/>
    <property type="match status" value="1"/>
</dbReference>
<dbReference type="EMBL" id="JAAVLX010000007">
    <property type="protein sequence ID" value="NOJ42078.1"/>
    <property type="molecule type" value="Genomic_DNA"/>
</dbReference>
<dbReference type="InterPro" id="IPR036390">
    <property type="entry name" value="WH_DNA-bd_sf"/>
</dbReference>
<dbReference type="InterPro" id="IPR058163">
    <property type="entry name" value="LysR-type_TF_proteobact-type"/>
</dbReference>
<evidence type="ECO:0000313" key="7">
    <source>
        <dbReference type="Proteomes" id="UP000544122"/>
    </source>
</evidence>
<dbReference type="RefSeq" id="WP_171581337.1">
    <property type="nucleotide sequence ID" value="NZ_JAAVLX010000007.1"/>
</dbReference>
<dbReference type="SUPFAM" id="SSF46785">
    <property type="entry name" value="Winged helix' DNA-binding domain"/>
    <property type="match status" value="1"/>
</dbReference>
<dbReference type="InterPro" id="IPR000847">
    <property type="entry name" value="LysR_HTH_N"/>
</dbReference>
<gene>
    <name evidence="6" type="ORF">HCN58_21215</name>
</gene>
<dbReference type="Gene3D" id="1.10.10.10">
    <property type="entry name" value="Winged helix-like DNA-binding domain superfamily/Winged helix DNA-binding domain"/>
    <property type="match status" value="1"/>
</dbReference>
<dbReference type="AlphaFoldDB" id="A0A7Y4GU94"/>
<evidence type="ECO:0000256" key="2">
    <source>
        <dbReference type="ARBA" id="ARBA00023015"/>
    </source>
</evidence>
<dbReference type="GO" id="GO:0003700">
    <property type="term" value="F:DNA-binding transcription factor activity"/>
    <property type="evidence" value="ECO:0007669"/>
    <property type="project" value="InterPro"/>
</dbReference>
<keyword evidence="2" id="KW-0805">Transcription regulation</keyword>
<dbReference type="PANTHER" id="PTHR30537">
    <property type="entry name" value="HTH-TYPE TRANSCRIPTIONAL REGULATOR"/>
    <property type="match status" value="1"/>
</dbReference>
<keyword evidence="7" id="KW-1185">Reference proteome</keyword>
<name>A0A7Y4GU94_9BRAD</name>
<dbReference type="InterPro" id="IPR036388">
    <property type="entry name" value="WH-like_DNA-bd_sf"/>
</dbReference>
<dbReference type="FunFam" id="1.10.10.10:FF:000038">
    <property type="entry name" value="Glycine cleavage system transcriptional activator"/>
    <property type="match status" value="1"/>
</dbReference>
<dbReference type="Proteomes" id="UP000544122">
    <property type="component" value="Unassembled WGS sequence"/>
</dbReference>
<dbReference type="PROSITE" id="PS50931">
    <property type="entry name" value="HTH_LYSR"/>
    <property type="match status" value="1"/>
</dbReference>
<dbReference type="PRINTS" id="PR00039">
    <property type="entry name" value="HTHLYSR"/>
</dbReference>
<protein>
    <submittedName>
        <fullName evidence="6">LysR family transcriptional regulator</fullName>
    </submittedName>
</protein>
<keyword evidence="4" id="KW-0804">Transcription</keyword>
<sequence>MSYRLPPLNGLRAFEAAGRHLSFKLAAQELSVTPGAVSQQIKHLEQVLGVPLFQRMPRGLTLTGHGEAMLPTISDAFERMSTAADAVARKLPTKALRLGVSPNLTVDPHGLLAKLANTEQAPDYVLITSTDDVASLLSGALDAILRPGPGPYPGMHAEALNLHHAFSPHAQAFLVVWPGLAKCREFLKTRSLLGSLG</sequence>
<evidence type="ECO:0000313" key="6">
    <source>
        <dbReference type="EMBL" id="NOJ42078.1"/>
    </source>
</evidence>